<organism evidence="4 5">
    <name type="scientific">Araneus ventricosus</name>
    <name type="common">Orbweaver spider</name>
    <name type="synonym">Epeira ventricosa</name>
    <dbReference type="NCBI Taxonomy" id="182803"/>
    <lineage>
        <taxon>Eukaryota</taxon>
        <taxon>Metazoa</taxon>
        <taxon>Ecdysozoa</taxon>
        <taxon>Arthropoda</taxon>
        <taxon>Chelicerata</taxon>
        <taxon>Arachnida</taxon>
        <taxon>Araneae</taxon>
        <taxon>Araneomorphae</taxon>
        <taxon>Entelegynae</taxon>
        <taxon>Araneoidea</taxon>
        <taxon>Araneidae</taxon>
        <taxon>Araneus</taxon>
    </lineage>
</organism>
<name>A0A4Y2BRF1_ARAVE</name>
<dbReference type="Gene3D" id="3.30.420.10">
    <property type="entry name" value="Ribonuclease H-like superfamily/Ribonuclease H"/>
    <property type="match status" value="1"/>
</dbReference>
<dbReference type="EMBL" id="BGPR01000096">
    <property type="protein sequence ID" value="GBL93774.1"/>
    <property type="molecule type" value="Genomic_DNA"/>
</dbReference>
<evidence type="ECO:0000256" key="2">
    <source>
        <dbReference type="SAM" id="MobiDB-lite"/>
    </source>
</evidence>
<evidence type="ECO:0000313" key="4">
    <source>
        <dbReference type="EMBL" id="GBL93774.1"/>
    </source>
</evidence>
<evidence type="ECO:0000259" key="3">
    <source>
        <dbReference type="Pfam" id="PF16087"/>
    </source>
</evidence>
<accession>A0A4Y2BRF1</accession>
<dbReference type="InterPro" id="IPR036397">
    <property type="entry name" value="RNaseH_sf"/>
</dbReference>
<keyword evidence="5" id="KW-1185">Reference proteome</keyword>
<keyword evidence="1" id="KW-0175">Coiled coil</keyword>
<reference evidence="4 5" key="1">
    <citation type="journal article" date="2019" name="Sci. Rep.">
        <title>Orb-weaving spider Araneus ventricosus genome elucidates the spidroin gene catalogue.</title>
        <authorList>
            <person name="Kono N."/>
            <person name="Nakamura H."/>
            <person name="Ohtoshi R."/>
            <person name="Moran D.A.P."/>
            <person name="Shinohara A."/>
            <person name="Yoshida Y."/>
            <person name="Fujiwara M."/>
            <person name="Mori M."/>
            <person name="Tomita M."/>
            <person name="Arakawa K."/>
        </authorList>
    </citation>
    <scope>NUCLEOTIDE SEQUENCE [LARGE SCALE GENOMIC DNA]</scope>
</reference>
<dbReference type="Pfam" id="PF16087">
    <property type="entry name" value="DUF4817"/>
    <property type="match status" value="1"/>
</dbReference>
<protein>
    <recommendedName>
        <fullName evidence="3">DUF4817 domain-containing protein</fullName>
    </recommendedName>
</protein>
<sequence length="645" mass="73969">MILLYGQYNRIGPEAARQYVIKFPNDSHPSTNAIFNAVKRLRETGSVEKRPRSGSSNMHVSDEEILGYVLVYPLSSVREACGCSKSHVWNVLNVHGTHPYRPRLVQEFLSRDEDRQFDFCNFIINKLETDPSFVNDILWTDECTFSSTGVVNGQNTHFWSLQNPHVIRPNKHQVRWSVNVWCGIWKGALVGPFFFDDTLTVSSCPVPKLPVFNESALPNLGDVSECTPPSVLQGSFQQPKVIQLRPCPSIPVYCAIRFTSTLSEKFSGLRMVIPTSQCLFIKSTSCMSVSKCNLQCRFVIRKKKILKHFSKVLAKREDEQKNSQKRKEYRNLNAKKRIEELEEKRRAEERECEERTRKDELELEKLRLETQAKLKLGTAEHPQTPDNEINKLLHKFESKKDISLYLVLFERQASIIAIPKKLWVSDLVEKLEEFEDARKTLKSKSFGNKVCKGRNENKGRYNKFEQQPRYENRSGESNFSGNQARRRNYPISPHYSHSSPPKYKKSTDHVEETSNFVRTCSIAYQGEVQTRNITLGKELVTAVVDTDSSVSLVREDISKKIIDRSKLSQNIILLSGTGGSKDSMKGSFQQNFTLDGDEYCLTWHIVAATQLKFEAVIAPGILDQASLKFTEDSVKFWKDEDEPRN</sequence>
<gene>
    <name evidence="4" type="ORF">AVEN_166806_1</name>
</gene>
<feature type="region of interest" description="Disordered" evidence="2">
    <location>
        <begin position="448"/>
        <end position="510"/>
    </location>
</feature>
<feature type="domain" description="DUF4817" evidence="3">
    <location>
        <begin position="1"/>
        <end position="48"/>
    </location>
</feature>
<proteinExistence type="predicted"/>
<dbReference type="PANTHER" id="PTHR47326">
    <property type="entry name" value="TRANSPOSABLE ELEMENT TC3 TRANSPOSASE-LIKE PROTEIN"/>
    <property type="match status" value="1"/>
</dbReference>
<dbReference type="PANTHER" id="PTHR47326:SF1">
    <property type="entry name" value="HTH PSQ-TYPE DOMAIN-CONTAINING PROTEIN"/>
    <property type="match status" value="1"/>
</dbReference>
<feature type="coiled-coil region" evidence="1">
    <location>
        <begin position="315"/>
        <end position="369"/>
    </location>
</feature>
<feature type="compositionally biased region" description="Basic and acidic residues" evidence="2">
    <location>
        <begin position="453"/>
        <end position="474"/>
    </location>
</feature>
<dbReference type="GO" id="GO:0003676">
    <property type="term" value="F:nucleic acid binding"/>
    <property type="evidence" value="ECO:0007669"/>
    <property type="project" value="InterPro"/>
</dbReference>
<comment type="caution">
    <text evidence="4">The sequence shown here is derived from an EMBL/GenBank/DDBJ whole genome shotgun (WGS) entry which is preliminary data.</text>
</comment>
<evidence type="ECO:0000313" key="5">
    <source>
        <dbReference type="Proteomes" id="UP000499080"/>
    </source>
</evidence>
<dbReference type="InterPro" id="IPR032135">
    <property type="entry name" value="DUF4817"/>
</dbReference>
<dbReference type="AlphaFoldDB" id="A0A4Y2BRF1"/>
<evidence type="ECO:0000256" key="1">
    <source>
        <dbReference type="SAM" id="Coils"/>
    </source>
</evidence>
<dbReference type="Proteomes" id="UP000499080">
    <property type="component" value="Unassembled WGS sequence"/>
</dbReference>
<feature type="compositionally biased region" description="Low complexity" evidence="2">
    <location>
        <begin position="492"/>
        <end position="501"/>
    </location>
</feature>